<evidence type="ECO:0000256" key="1">
    <source>
        <dbReference type="ARBA" id="ARBA00004571"/>
    </source>
</evidence>
<feature type="chain" id="PRO_5027097479" evidence="12">
    <location>
        <begin position="32"/>
        <end position="925"/>
    </location>
</feature>
<evidence type="ECO:0000256" key="12">
    <source>
        <dbReference type="SAM" id="SignalP"/>
    </source>
</evidence>
<sequence>MNCKARAVSQAVLRALGAGAATTLLAVPAYAQQTQKIEKIEVTGSNIKRIEGESALPVTVISRDDIQKSGVTTAAELLDKVSATNAGGYNISKGVGDSGTPGLSAVSLRGLGNTNTLILLNGRRLSNYAFNSAGGGTVNLNQIPLAAVERVEVLKDGASAIYGTDAIGGVINFILRKDYTGIELDAYGTMTEQGGGNTRRYSGTVGFGDINKDRFNVLASLGYQKDTPLKASQRPQFAGTAIRPDLGFAQTSGNVFPANFTIAGVGTYNLTARNGCIPAAGSYNVNAATGAPTPNGNTCRYDFTSVLDIFPPSERKSAFVRGAWQFANDHQAFVEYMYSENEVTFASSETPINDFLGNGAMLYPVGGRYYPAPFVAGNGTTVTPTGALSLAWRGKQNGLRTNRAESKEDRLVAGLQGVLFGWDYNTAYTSATSKVTDNYIDGWMSEIRTRQVIATGNVDVFSGNPQDAAGQALLDSAKILQQVRNAESKTTGFDGKISKDLFEMASGPFSLAVGFDFRKEEIDDHPADVLSSGDVLGGGGNQPAWSTDRDVTALFAEVNIPLMKNLELTGAIRYDDYSDFGSTTNPKVGLRWTPLKNTLVRATYSTGFRAPTLADIHLPRFFSNTADVHSDPLRCANSVPRGNYVNEGLECDAQFQNQLGGNSALTPEKSKQWTIGVIYEPTANSSVGADFFSIHRRNSLGAVSDTRLFDVLGAQDPLNAGGRFVRGNRLADGSCSTDQPGLPTPANVPCGINYVVQVQENLGKYTVTGVDLSGSLRFPAQSWGQVSLRGEGTYIYRYRYQYAIDGEYIDNVGSFQGENGAVPRWRHYITANWRSGPWGATVGQQFVLGYKDNSGDRRVGSYEVWDVQGTWDGWRGLGVVLGVRNVLDRDPPASDQGQTFQVGYDPQIADAHGRTYYLGLKYKFR</sequence>
<evidence type="ECO:0000313" key="16">
    <source>
        <dbReference type="Proteomes" id="UP000501534"/>
    </source>
</evidence>
<evidence type="ECO:0000256" key="10">
    <source>
        <dbReference type="PROSITE-ProRule" id="PRU01360"/>
    </source>
</evidence>
<evidence type="ECO:0000256" key="9">
    <source>
        <dbReference type="ARBA" id="ARBA00023237"/>
    </source>
</evidence>
<keyword evidence="7 10" id="KW-0472">Membrane</keyword>
<dbReference type="InterPro" id="IPR000531">
    <property type="entry name" value="Beta-barrel_TonB"/>
</dbReference>
<dbReference type="Gene3D" id="2.40.170.20">
    <property type="entry name" value="TonB-dependent receptor, beta-barrel domain"/>
    <property type="match status" value="1"/>
</dbReference>
<dbReference type="KEGG" id="uru:DSM104443_02090"/>
<dbReference type="Pfam" id="PF07715">
    <property type="entry name" value="Plug"/>
    <property type="match status" value="1"/>
</dbReference>
<dbReference type="InterPro" id="IPR037066">
    <property type="entry name" value="Plug_dom_sf"/>
</dbReference>
<dbReference type="Pfam" id="PF00593">
    <property type="entry name" value="TonB_dep_Rec_b-barrel"/>
    <property type="match status" value="1"/>
</dbReference>
<evidence type="ECO:0000256" key="7">
    <source>
        <dbReference type="ARBA" id="ARBA00023136"/>
    </source>
</evidence>
<dbReference type="Gene3D" id="2.170.130.10">
    <property type="entry name" value="TonB-dependent receptor, plug domain"/>
    <property type="match status" value="1"/>
</dbReference>
<feature type="domain" description="TonB-dependent receptor plug" evidence="14">
    <location>
        <begin position="54"/>
        <end position="170"/>
    </location>
</feature>
<evidence type="ECO:0000256" key="3">
    <source>
        <dbReference type="ARBA" id="ARBA00022448"/>
    </source>
</evidence>
<comment type="subcellular location">
    <subcellularLocation>
        <location evidence="1 10">Cell outer membrane</location>
        <topology evidence="1 10">Multi-pass membrane protein</topology>
    </subcellularLocation>
</comment>
<dbReference type="EMBL" id="CP053069">
    <property type="protein sequence ID" value="QJR11019.1"/>
    <property type="molecule type" value="Genomic_DNA"/>
</dbReference>
<accession>A0A6M4GUL5</accession>
<name>A0A6M4GUL5_9PROT</name>
<evidence type="ECO:0000256" key="11">
    <source>
        <dbReference type="RuleBase" id="RU003357"/>
    </source>
</evidence>
<dbReference type="GO" id="GO:0009279">
    <property type="term" value="C:cell outer membrane"/>
    <property type="evidence" value="ECO:0007669"/>
    <property type="project" value="UniProtKB-SubCell"/>
</dbReference>
<evidence type="ECO:0000256" key="5">
    <source>
        <dbReference type="ARBA" id="ARBA00022692"/>
    </source>
</evidence>
<dbReference type="SUPFAM" id="SSF56935">
    <property type="entry name" value="Porins"/>
    <property type="match status" value="1"/>
</dbReference>
<evidence type="ECO:0000313" key="15">
    <source>
        <dbReference type="EMBL" id="QJR11019.1"/>
    </source>
</evidence>
<keyword evidence="6 11" id="KW-0798">TonB box</keyword>
<dbReference type="PROSITE" id="PS52016">
    <property type="entry name" value="TONB_DEPENDENT_REC_3"/>
    <property type="match status" value="1"/>
</dbReference>
<dbReference type="InterPro" id="IPR039426">
    <property type="entry name" value="TonB-dep_rcpt-like"/>
</dbReference>
<evidence type="ECO:0000256" key="6">
    <source>
        <dbReference type="ARBA" id="ARBA00023077"/>
    </source>
</evidence>
<keyword evidence="12" id="KW-0732">Signal</keyword>
<organism evidence="15 16">
    <name type="scientific">Usitatibacter rugosus</name>
    <dbReference type="NCBI Taxonomy" id="2732067"/>
    <lineage>
        <taxon>Bacteria</taxon>
        <taxon>Pseudomonadati</taxon>
        <taxon>Pseudomonadota</taxon>
        <taxon>Betaproteobacteria</taxon>
        <taxon>Nitrosomonadales</taxon>
        <taxon>Usitatibacteraceae</taxon>
        <taxon>Usitatibacter</taxon>
    </lineage>
</organism>
<evidence type="ECO:0000256" key="4">
    <source>
        <dbReference type="ARBA" id="ARBA00022452"/>
    </source>
</evidence>
<dbReference type="Proteomes" id="UP000501534">
    <property type="component" value="Chromosome"/>
</dbReference>
<keyword evidence="8" id="KW-0675">Receptor</keyword>
<proteinExistence type="inferred from homology"/>
<gene>
    <name evidence="15" type="primary">btuB_9</name>
    <name evidence="15" type="ORF">DSM104443_02090</name>
</gene>
<keyword evidence="5 10" id="KW-0812">Transmembrane</keyword>
<dbReference type="InterPro" id="IPR036942">
    <property type="entry name" value="Beta-barrel_TonB_sf"/>
</dbReference>
<keyword evidence="4 10" id="KW-1134">Transmembrane beta strand</keyword>
<dbReference type="AlphaFoldDB" id="A0A6M4GUL5"/>
<evidence type="ECO:0000256" key="8">
    <source>
        <dbReference type="ARBA" id="ARBA00023170"/>
    </source>
</evidence>
<keyword evidence="16" id="KW-1185">Reference proteome</keyword>
<feature type="signal peptide" evidence="12">
    <location>
        <begin position="1"/>
        <end position="31"/>
    </location>
</feature>
<evidence type="ECO:0000259" key="14">
    <source>
        <dbReference type="Pfam" id="PF07715"/>
    </source>
</evidence>
<evidence type="ECO:0000256" key="2">
    <source>
        <dbReference type="ARBA" id="ARBA00009810"/>
    </source>
</evidence>
<dbReference type="PANTHER" id="PTHR47234:SF2">
    <property type="entry name" value="TONB-DEPENDENT RECEPTOR"/>
    <property type="match status" value="1"/>
</dbReference>
<dbReference type="CDD" id="cd01347">
    <property type="entry name" value="ligand_gated_channel"/>
    <property type="match status" value="1"/>
</dbReference>
<keyword evidence="9 10" id="KW-0998">Cell outer membrane</keyword>
<evidence type="ECO:0000259" key="13">
    <source>
        <dbReference type="Pfam" id="PF00593"/>
    </source>
</evidence>
<dbReference type="PANTHER" id="PTHR47234">
    <property type="match status" value="1"/>
</dbReference>
<dbReference type="InterPro" id="IPR012910">
    <property type="entry name" value="Plug_dom"/>
</dbReference>
<protein>
    <submittedName>
        <fullName evidence="15">Vitamin B12 transporter BtuB</fullName>
    </submittedName>
</protein>
<reference evidence="15 16" key="1">
    <citation type="submission" date="2020-04" db="EMBL/GenBank/DDBJ databases">
        <title>Usitatibacter rugosus gen. nov., sp. nov. and Usitatibacter palustris sp. nov., novel members of Usitatibacteraceae fam. nov. within the order Nitrosomonadales isolated from soil.</title>
        <authorList>
            <person name="Huber K.J."/>
            <person name="Neumann-Schaal M."/>
            <person name="Geppert A."/>
            <person name="Luckner M."/>
            <person name="Wanner G."/>
            <person name="Overmann J."/>
        </authorList>
    </citation>
    <scope>NUCLEOTIDE SEQUENCE [LARGE SCALE GENOMIC DNA]</scope>
    <source>
        <strain evidence="15 16">0125_3</strain>
    </source>
</reference>
<feature type="domain" description="TonB-dependent receptor-like beta-barrel" evidence="13">
    <location>
        <begin position="367"/>
        <end position="886"/>
    </location>
</feature>
<comment type="similarity">
    <text evidence="2 10 11">Belongs to the TonB-dependent receptor family.</text>
</comment>
<keyword evidence="3 10" id="KW-0813">Transport</keyword>